<dbReference type="PANTHER" id="PTHR43687:SF1">
    <property type="entry name" value="FERREDOXIN III"/>
    <property type="match status" value="1"/>
</dbReference>
<keyword evidence="3" id="KW-0408">Iron</keyword>
<keyword evidence="1" id="KW-0004">4Fe-4S</keyword>
<gene>
    <name evidence="6" type="ORF">EW093_11490</name>
</gene>
<feature type="domain" description="4Fe-4S ferredoxin-type" evidence="5">
    <location>
        <begin position="189"/>
        <end position="214"/>
    </location>
</feature>
<evidence type="ECO:0000256" key="1">
    <source>
        <dbReference type="ARBA" id="ARBA00022485"/>
    </source>
</evidence>
<dbReference type="Gene3D" id="3.30.70.20">
    <property type="match status" value="1"/>
</dbReference>
<dbReference type="PROSITE" id="PS51379">
    <property type="entry name" value="4FE4S_FER_2"/>
    <property type="match status" value="2"/>
</dbReference>
<sequence>MCISTFVEFYIMNTINQIFFSPTETTKKIVNKIGNGIGFSQQFETDITLYKNNYNFKESDLVIIGAPVYAGRIPEVVIERISDLKGSNSLAVVVVVYGNREFDDALLELRDLATDKGFNVISAAAFIGEHSFSDSIYPIAADRPNEKDLELAFEYGEKIKSLINSGDIKNNISVDGNRPYKERKQAAAFSPITYKDRCSLCMKCVDLCPTNAIDKNNPLITEAQLCIKCAACVKTCPSNARVFENEYIKSVAKRLNSLCNIPKNPSIFI</sequence>
<dbReference type="Pfam" id="PF00037">
    <property type="entry name" value="Fer4"/>
    <property type="match status" value="1"/>
</dbReference>
<dbReference type="SUPFAM" id="SSF54862">
    <property type="entry name" value="4Fe-4S ferredoxins"/>
    <property type="match status" value="1"/>
</dbReference>
<evidence type="ECO:0000256" key="2">
    <source>
        <dbReference type="ARBA" id="ARBA00022723"/>
    </source>
</evidence>
<organism evidence="6 7">
    <name type="scientific">Thiospirochaeta perfilievii</name>
    <dbReference type="NCBI Taxonomy" id="252967"/>
    <lineage>
        <taxon>Bacteria</taxon>
        <taxon>Pseudomonadati</taxon>
        <taxon>Spirochaetota</taxon>
        <taxon>Spirochaetia</taxon>
        <taxon>Spirochaetales</taxon>
        <taxon>Spirochaetaceae</taxon>
        <taxon>Thiospirochaeta</taxon>
    </lineage>
</organism>
<evidence type="ECO:0000313" key="7">
    <source>
        <dbReference type="Proteomes" id="UP000323824"/>
    </source>
</evidence>
<dbReference type="Pfam" id="PF12800">
    <property type="entry name" value="Fer4_4"/>
    <property type="match status" value="1"/>
</dbReference>
<reference evidence="6 7" key="2">
    <citation type="submission" date="2019-09" db="EMBL/GenBank/DDBJ databases">
        <title>Complete Genome Sequence and Methylome Analysis of free living Spirochaetas.</title>
        <authorList>
            <person name="Leshcheva N."/>
            <person name="Mikheeva N."/>
        </authorList>
    </citation>
    <scope>NUCLEOTIDE SEQUENCE [LARGE SCALE GENOMIC DNA]</scope>
    <source>
        <strain evidence="6 7">P</strain>
    </source>
</reference>
<dbReference type="NCBIfam" id="NF038196">
    <property type="entry name" value="ferrodoxin_EFR1"/>
    <property type="match status" value="1"/>
</dbReference>
<keyword evidence="7" id="KW-1185">Reference proteome</keyword>
<dbReference type="SUPFAM" id="SSF52218">
    <property type="entry name" value="Flavoproteins"/>
    <property type="match status" value="1"/>
</dbReference>
<reference evidence="6 7" key="1">
    <citation type="submission" date="2019-02" db="EMBL/GenBank/DDBJ databases">
        <authorList>
            <person name="Fomenkov A."/>
            <person name="Dubinina G."/>
            <person name="Grabovich M."/>
            <person name="Vincze T."/>
            <person name="Roberts R.J."/>
        </authorList>
    </citation>
    <scope>NUCLEOTIDE SEQUENCE [LARGE SCALE GENOMIC DNA]</scope>
    <source>
        <strain evidence="6 7">P</strain>
    </source>
</reference>
<dbReference type="InterPro" id="IPR017900">
    <property type="entry name" value="4Fe4S_Fe_S_CS"/>
</dbReference>
<evidence type="ECO:0000256" key="3">
    <source>
        <dbReference type="ARBA" id="ARBA00023004"/>
    </source>
</evidence>
<proteinExistence type="predicted"/>
<dbReference type="OrthoDB" id="9813995at2"/>
<name>A0A5C1QE97_9SPIO</name>
<dbReference type="GO" id="GO:0051539">
    <property type="term" value="F:4 iron, 4 sulfur cluster binding"/>
    <property type="evidence" value="ECO:0007669"/>
    <property type="project" value="UniProtKB-KW"/>
</dbReference>
<dbReference type="AlphaFoldDB" id="A0A5C1QE97"/>
<accession>A0A5C1QE97</accession>
<dbReference type="Gene3D" id="3.40.50.360">
    <property type="match status" value="1"/>
</dbReference>
<keyword evidence="4" id="KW-0411">Iron-sulfur</keyword>
<dbReference type="InterPro" id="IPR047964">
    <property type="entry name" value="EFR1-like"/>
</dbReference>
<dbReference type="Proteomes" id="UP000323824">
    <property type="component" value="Chromosome"/>
</dbReference>
<dbReference type="PANTHER" id="PTHR43687">
    <property type="entry name" value="ADENYLYLSULFATE REDUCTASE, BETA SUBUNIT"/>
    <property type="match status" value="1"/>
</dbReference>
<dbReference type="KEGG" id="sper:EW093_11490"/>
<dbReference type="InterPro" id="IPR050572">
    <property type="entry name" value="Fe-S_Ferredoxin"/>
</dbReference>
<evidence type="ECO:0000259" key="5">
    <source>
        <dbReference type="PROSITE" id="PS51379"/>
    </source>
</evidence>
<keyword evidence="2" id="KW-0479">Metal-binding</keyword>
<dbReference type="PROSITE" id="PS00198">
    <property type="entry name" value="4FE4S_FER_1"/>
    <property type="match status" value="1"/>
</dbReference>
<dbReference type="GO" id="GO:0046872">
    <property type="term" value="F:metal ion binding"/>
    <property type="evidence" value="ECO:0007669"/>
    <property type="project" value="UniProtKB-KW"/>
</dbReference>
<feature type="domain" description="4Fe-4S ferredoxin-type" evidence="5">
    <location>
        <begin position="216"/>
        <end position="246"/>
    </location>
</feature>
<dbReference type="InterPro" id="IPR029039">
    <property type="entry name" value="Flavoprotein-like_sf"/>
</dbReference>
<dbReference type="InterPro" id="IPR017896">
    <property type="entry name" value="4Fe4S_Fe-S-bd"/>
</dbReference>
<evidence type="ECO:0000313" key="6">
    <source>
        <dbReference type="EMBL" id="QEN05309.1"/>
    </source>
</evidence>
<protein>
    <recommendedName>
        <fullName evidence="5">4Fe-4S ferredoxin-type domain-containing protein</fullName>
    </recommendedName>
</protein>
<dbReference type="EMBL" id="CP035807">
    <property type="protein sequence ID" value="QEN05309.1"/>
    <property type="molecule type" value="Genomic_DNA"/>
</dbReference>
<evidence type="ECO:0000256" key="4">
    <source>
        <dbReference type="ARBA" id="ARBA00023014"/>
    </source>
</evidence>